<evidence type="ECO:0000256" key="6">
    <source>
        <dbReference type="SAM" id="SignalP"/>
    </source>
</evidence>
<dbReference type="Gramene" id="AET1Gv20063300.9">
    <property type="protein sequence ID" value="AET1Gv20063300.9"/>
    <property type="gene ID" value="AET1Gv20063300"/>
</dbReference>
<dbReference type="GO" id="GO:0016787">
    <property type="term" value="F:hydrolase activity"/>
    <property type="evidence" value="ECO:0007669"/>
    <property type="project" value="UniProtKB-KW"/>
</dbReference>
<feature type="chain" id="PRO_5019002428" description="DEAD/DEAH-box helicase domain-containing protein" evidence="6">
    <location>
        <begin position="21"/>
        <end position="110"/>
    </location>
</feature>
<feature type="signal peptide" evidence="6">
    <location>
        <begin position="1"/>
        <end position="20"/>
    </location>
</feature>
<sequence length="110" mass="12019">LLPSACLLIFLCFRFSGVDKMGFQGPTRIQAQAIPVAMSGQHLLVKAATGTGKTLAYLAPIVHLLQMREPRVERTHGAFGNGSLRSALIPFFAAYTWICSVYHGIFLVIK</sequence>
<dbReference type="PANTHER" id="PTHR47959">
    <property type="entry name" value="ATP-DEPENDENT RNA HELICASE RHLE-RELATED"/>
    <property type="match status" value="1"/>
</dbReference>
<dbReference type="Gene3D" id="3.40.50.300">
    <property type="entry name" value="P-loop containing nucleotide triphosphate hydrolases"/>
    <property type="match status" value="1"/>
</dbReference>
<dbReference type="GO" id="GO:0003724">
    <property type="term" value="F:RNA helicase activity"/>
    <property type="evidence" value="ECO:0007669"/>
    <property type="project" value="TreeGrafter"/>
</dbReference>
<evidence type="ECO:0000313" key="8">
    <source>
        <dbReference type="EnsemblPlants" id="AET1Gv20063300.9"/>
    </source>
</evidence>
<dbReference type="InterPro" id="IPR011545">
    <property type="entry name" value="DEAD/DEAH_box_helicase_dom"/>
</dbReference>
<organism evidence="8 9">
    <name type="scientific">Aegilops tauschii subsp. strangulata</name>
    <name type="common">Goatgrass</name>
    <dbReference type="NCBI Taxonomy" id="200361"/>
    <lineage>
        <taxon>Eukaryota</taxon>
        <taxon>Viridiplantae</taxon>
        <taxon>Streptophyta</taxon>
        <taxon>Embryophyta</taxon>
        <taxon>Tracheophyta</taxon>
        <taxon>Spermatophyta</taxon>
        <taxon>Magnoliopsida</taxon>
        <taxon>Liliopsida</taxon>
        <taxon>Poales</taxon>
        <taxon>Poaceae</taxon>
        <taxon>BOP clade</taxon>
        <taxon>Pooideae</taxon>
        <taxon>Triticodae</taxon>
        <taxon>Triticeae</taxon>
        <taxon>Triticinae</taxon>
        <taxon>Aegilops</taxon>
    </lineage>
</organism>
<dbReference type="Pfam" id="PF00270">
    <property type="entry name" value="DEAD"/>
    <property type="match status" value="1"/>
</dbReference>
<keyword evidence="4" id="KW-0067">ATP-binding</keyword>
<keyword evidence="5" id="KW-0812">Transmembrane</keyword>
<keyword evidence="6" id="KW-0732">Signal</keyword>
<evidence type="ECO:0000256" key="3">
    <source>
        <dbReference type="ARBA" id="ARBA00022806"/>
    </source>
</evidence>
<accession>A0A452XMF6</accession>
<dbReference type="PANTHER" id="PTHR47959:SF1">
    <property type="entry name" value="ATP-DEPENDENT RNA HELICASE DBPA"/>
    <property type="match status" value="1"/>
</dbReference>
<dbReference type="GO" id="GO:0003676">
    <property type="term" value="F:nucleic acid binding"/>
    <property type="evidence" value="ECO:0007669"/>
    <property type="project" value="InterPro"/>
</dbReference>
<dbReference type="SUPFAM" id="SSF52540">
    <property type="entry name" value="P-loop containing nucleoside triphosphate hydrolases"/>
    <property type="match status" value="1"/>
</dbReference>
<keyword evidence="3" id="KW-0347">Helicase</keyword>
<reference evidence="8" key="3">
    <citation type="journal article" date="2017" name="Nature">
        <title>Genome sequence of the progenitor of the wheat D genome Aegilops tauschii.</title>
        <authorList>
            <person name="Luo M.C."/>
            <person name="Gu Y.Q."/>
            <person name="Puiu D."/>
            <person name="Wang H."/>
            <person name="Twardziok S.O."/>
            <person name="Deal K.R."/>
            <person name="Huo N."/>
            <person name="Zhu T."/>
            <person name="Wang L."/>
            <person name="Wang Y."/>
            <person name="McGuire P.E."/>
            <person name="Liu S."/>
            <person name="Long H."/>
            <person name="Ramasamy R.K."/>
            <person name="Rodriguez J.C."/>
            <person name="Van S.L."/>
            <person name="Yuan L."/>
            <person name="Wang Z."/>
            <person name="Xia Z."/>
            <person name="Xiao L."/>
            <person name="Anderson O.D."/>
            <person name="Ouyang S."/>
            <person name="Liang Y."/>
            <person name="Zimin A.V."/>
            <person name="Pertea G."/>
            <person name="Qi P."/>
            <person name="Bennetzen J.L."/>
            <person name="Dai X."/>
            <person name="Dawson M.W."/>
            <person name="Muller H.G."/>
            <person name="Kugler K."/>
            <person name="Rivarola-Duarte L."/>
            <person name="Spannagl M."/>
            <person name="Mayer K.F.X."/>
            <person name="Lu F.H."/>
            <person name="Bevan M.W."/>
            <person name="Leroy P."/>
            <person name="Li P."/>
            <person name="You F.M."/>
            <person name="Sun Q."/>
            <person name="Liu Z."/>
            <person name="Lyons E."/>
            <person name="Wicker T."/>
            <person name="Salzberg S.L."/>
            <person name="Devos K.M."/>
            <person name="Dvorak J."/>
        </authorList>
    </citation>
    <scope>NUCLEOTIDE SEQUENCE [LARGE SCALE GENOMIC DNA]</scope>
    <source>
        <strain evidence="8">cv. AL8/78</strain>
    </source>
</reference>
<dbReference type="InterPro" id="IPR050079">
    <property type="entry name" value="DEAD_box_RNA_helicase"/>
</dbReference>
<evidence type="ECO:0000256" key="1">
    <source>
        <dbReference type="ARBA" id="ARBA00022741"/>
    </source>
</evidence>
<feature type="domain" description="DEAD/DEAH-box helicase" evidence="7">
    <location>
        <begin position="27"/>
        <end position="67"/>
    </location>
</feature>
<dbReference type="AlphaFoldDB" id="A0A452XMF6"/>
<dbReference type="InterPro" id="IPR027417">
    <property type="entry name" value="P-loop_NTPase"/>
</dbReference>
<name>A0A452XMF6_AEGTS</name>
<evidence type="ECO:0000256" key="5">
    <source>
        <dbReference type="SAM" id="Phobius"/>
    </source>
</evidence>
<protein>
    <recommendedName>
        <fullName evidence="7">DEAD/DEAH-box helicase domain-containing protein</fullName>
    </recommendedName>
</protein>
<reference evidence="8" key="5">
    <citation type="journal article" date="2021" name="G3 (Bethesda)">
        <title>Aegilops tauschii genome assembly Aet v5.0 features greater sequence contiguity and improved annotation.</title>
        <authorList>
            <person name="Wang L."/>
            <person name="Zhu T."/>
            <person name="Rodriguez J.C."/>
            <person name="Deal K.R."/>
            <person name="Dubcovsky J."/>
            <person name="McGuire P.E."/>
            <person name="Lux T."/>
            <person name="Spannagl M."/>
            <person name="Mayer K.F.X."/>
            <person name="Baldrich P."/>
            <person name="Meyers B.C."/>
            <person name="Huo N."/>
            <person name="Gu Y.Q."/>
            <person name="Zhou H."/>
            <person name="Devos K.M."/>
            <person name="Bennetzen J.L."/>
            <person name="Unver T."/>
            <person name="Budak H."/>
            <person name="Gulick P.J."/>
            <person name="Galiba G."/>
            <person name="Kalapos B."/>
            <person name="Nelson D.R."/>
            <person name="Li P."/>
            <person name="You F.M."/>
            <person name="Luo M.C."/>
            <person name="Dvorak J."/>
        </authorList>
    </citation>
    <scope>NUCLEOTIDE SEQUENCE [LARGE SCALE GENOMIC DNA]</scope>
    <source>
        <strain evidence="8">cv. AL8/78</strain>
    </source>
</reference>
<evidence type="ECO:0000313" key="9">
    <source>
        <dbReference type="Proteomes" id="UP000015105"/>
    </source>
</evidence>
<keyword evidence="5" id="KW-0472">Membrane</keyword>
<keyword evidence="9" id="KW-1185">Reference proteome</keyword>
<keyword evidence="2" id="KW-0378">Hydrolase</keyword>
<evidence type="ECO:0000256" key="2">
    <source>
        <dbReference type="ARBA" id="ARBA00022801"/>
    </source>
</evidence>
<feature type="transmembrane region" description="Helical" evidence="5">
    <location>
        <begin position="87"/>
        <end position="109"/>
    </location>
</feature>
<evidence type="ECO:0000259" key="7">
    <source>
        <dbReference type="Pfam" id="PF00270"/>
    </source>
</evidence>
<reference evidence="9" key="1">
    <citation type="journal article" date="2014" name="Science">
        <title>Ancient hybridizations among the ancestral genomes of bread wheat.</title>
        <authorList>
            <consortium name="International Wheat Genome Sequencing Consortium,"/>
            <person name="Marcussen T."/>
            <person name="Sandve S.R."/>
            <person name="Heier L."/>
            <person name="Spannagl M."/>
            <person name="Pfeifer M."/>
            <person name="Jakobsen K.S."/>
            <person name="Wulff B.B."/>
            <person name="Steuernagel B."/>
            <person name="Mayer K.F."/>
            <person name="Olsen O.A."/>
        </authorList>
    </citation>
    <scope>NUCLEOTIDE SEQUENCE [LARGE SCALE GENOMIC DNA]</scope>
    <source>
        <strain evidence="9">cv. AL8/78</strain>
    </source>
</reference>
<dbReference type="GO" id="GO:0005524">
    <property type="term" value="F:ATP binding"/>
    <property type="evidence" value="ECO:0007669"/>
    <property type="project" value="UniProtKB-KW"/>
</dbReference>
<evidence type="ECO:0000256" key="4">
    <source>
        <dbReference type="ARBA" id="ARBA00022840"/>
    </source>
</evidence>
<keyword evidence="1" id="KW-0547">Nucleotide-binding</keyword>
<dbReference type="EnsemblPlants" id="AET1Gv20063300.9">
    <property type="protein sequence ID" value="AET1Gv20063300.9"/>
    <property type="gene ID" value="AET1Gv20063300"/>
</dbReference>
<reference evidence="9" key="2">
    <citation type="journal article" date="2017" name="Nat. Plants">
        <title>The Aegilops tauschii genome reveals multiple impacts of transposons.</title>
        <authorList>
            <person name="Zhao G."/>
            <person name="Zou C."/>
            <person name="Li K."/>
            <person name="Wang K."/>
            <person name="Li T."/>
            <person name="Gao L."/>
            <person name="Zhang X."/>
            <person name="Wang H."/>
            <person name="Yang Z."/>
            <person name="Liu X."/>
            <person name="Jiang W."/>
            <person name="Mao L."/>
            <person name="Kong X."/>
            <person name="Jiao Y."/>
            <person name="Jia J."/>
        </authorList>
    </citation>
    <scope>NUCLEOTIDE SEQUENCE [LARGE SCALE GENOMIC DNA]</scope>
    <source>
        <strain evidence="9">cv. AL8/78</strain>
    </source>
</reference>
<reference evidence="8" key="4">
    <citation type="submission" date="2019-03" db="UniProtKB">
        <authorList>
            <consortium name="EnsemblPlants"/>
        </authorList>
    </citation>
    <scope>IDENTIFICATION</scope>
</reference>
<dbReference type="GO" id="GO:0005829">
    <property type="term" value="C:cytosol"/>
    <property type="evidence" value="ECO:0007669"/>
    <property type="project" value="TreeGrafter"/>
</dbReference>
<dbReference type="Proteomes" id="UP000015105">
    <property type="component" value="Chromosome 1D"/>
</dbReference>
<keyword evidence="5" id="KW-1133">Transmembrane helix</keyword>
<proteinExistence type="predicted"/>